<gene>
    <name evidence="4" type="ORF">CVLEPA_LOCUS12231</name>
</gene>
<dbReference type="InterPro" id="IPR000073">
    <property type="entry name" value="AB_hydrolase_1"/>
</dbReference>
<name>A0ABP0FTK7_CLALP</name>
<comment type="caution">
    <text evidence="4">The sequence shown here is derived from an EMBL/GenBank/DDBJ whole genome shotgun (WGS) entry which is preliminary data.</text>
</comment>
<evidence type="ECO:0000256" key="1">
    <source>
        <dbReference type="ARBA" id="ARBA00008645"/>
    </source>
</evidence>
<dbReference type="PANTHER" id="PTHR43798:SF14">
    <property type="entry name" value="SERINE HYDROLASE-LIKE PROTEIN DDB_G0286239"/>
    <property type="match status" value="1"/>
</dbReference>
<proteinExistence type="inferred from homology"/>
<reference evidence="4 5" key="1">
    <citation type="submission" date="2024-02" db="EMBL/GenBank/DDBJ databases">
        <authorList>
            <person name="Daric V."/>
            <person name="Darras S."/>
        </authorList>
    </citation>
    <scope>NUCLEOTIDE SEQUENCE [LARGE SCALE GENOMIC DNA]</scope>
</reference>
<dbReference type="PANTHER" id="PTHR43798">
    <property type="entry name" value="MONOACYLGLYCEROL LIPASE"/>
    <property type="match status" value="1"/>
</dbReference>
<keyword evidence="2" id="KW-0378">Hydrolase</keyword>
<dbReference type="Proteomes" id="UP001642483">
    <property type="component" value="Unassembled WGS sequence"/>
</dbReference>
<evidence type="ECO:0000256" key="2">
    <source>
        <dbReference type="ARBA" id="ARBA00022801"/>
    </source>
</evidence>
<sequence>MRRQKSVHLFMKAVKFVGECFKSRIARQSFCVSSRLLSCNQPTNSSVAEIKTPFIFKTRLSSSSRNTMVDTSNPYISSSSRGLTKEIEIPVPWGIIAGKVLGDSTNPPVLCIHGWLDNCNTFDNLIPMLPKDKYFVFIDLPGHGLSSGIPLGMFYTTYDYIAVIERIVNHFKWKSFSFLSHSLGGNVSGVYSGTFPEKVDKLIILDAPGIFPMTPGTEAQMLRTAIESYAKFEKMQDKEPPVYTYDAARKKLLTANKSLNEEAADILLERGAQKLKDGKYVFVRDVRHNYRHPTAISAGSVSQFLSKIQAETMHIMAKDGLFNTIPKERQRVVSELIFDGFKSAEYYSRVDVEGKHHIHLCDPSGLIDHVSMHLSRPMRSELNGQTNFQYKFIFHRIHQINRDCSSMGNNCRQSSRRFHKSTCFVHSWMVGKLQYI</sequence>
<evidence type="ECO:0000313" key="4">
    <source>
        <dbReference type="EMBL" id="CAK8682008.1"/>
    </source>
</evidence>
<protein>
    <recommendedName>
        <fullName evidence="3">AB hydrolase-1 domain-containing protein</fullName>
    </recommendedName>
</protein>
<dbReference type="InterPro" id="IPR050266">
    <property type="entry name" value="AB_hydrolase_sf"/>
</dbReference>
<dbReference type="Pfam" id="PF00561">
    <property type="entry name" value="Abhydrolase_1"/>
    <property type="match status" value="1"/>
</dbReference>
<dbReference type="InterPro" id="IPR029058">
    <property type="entry name" value="AB_hydrolase_fold"/>
</dbReference>
<comment type="similarity">
    <text evidence="1">Belongs to the AB hydrolase superfamily.</text>
</comment>
<keyword evidence="5" id="KW-1185">Reference proteome</keyword>
<feature type="domain" description="AB hydrolase-1" evidence="3">
    <location>
        <begin position="107"/>
        <end position="232"/>
    </location>
</feature>
<evidence type="ECO:0000259" key="3">
    <source>
        <dbReference type="Pfam" id="PF00561"/>
    </source>
</evidence>
<dbReference type="EMBL" id="CAWYQH010000090">
    <property type="protein sequence ID" value="CAK8682008.1"/>
    <property type="molecule type" value="Genomic_DNA"/>
</dbReference>
<dbReference type="SUPFAM" id="SSF53474">
    <property type="entry name" value="alpha/beta-Hydrolases"/>
    <property type="match status" value="1"/>
</dbReference>
<dbReference type="Gene3D" id="3.40.50.1820">
    <property type="entry name" value="alpha/beta hydrolase"/>
    <property type="match status" value="1"/>
</dbReference>
<accession>A0ABP0FTK7</accession>
<evidence type="ECO:0000313" key="5">
    <source>
        <dbReference type="Proteomes" id="UP001642483"/>
    </source>
</evidence>
<organism evidence="4 5">
    <name type="scientific">Clavelina lepadiformis</name>
    <name type="common">Light-bulb sea squirt</name>
    <name type="synonym">Ascidia lepadiformis</name>
    <dbReference type="NCBI Taxonomy" id="159417"/>
    <lineage>
        <taxon>Eukaryota</taxon>
        <taxon>Metazoa</taxon>
        <taxon>Chordata</taxon>
        <taxon>Tunicata</taxon>
        <taxon>Ascidiacea</taxon>
        <taxon>Aplousobranchia</taxon>
        <taxon>Clavelinidae</taxon>
        <taxon>Clavelina</taxon>
    </lineage>
</organism>